<dbReference type="Gene3D" id="3.10.290.30">
    <property type="entry name" value="MM3350-like"/>
    <property type="match status" value="1"/>
</dbReference>
<dbReference type="RefSeq" id="WP_130500303.1">
    <property type="nucleotide sequence ID" value="NZ_SHMP01000004.1"/>
</dbReference>
<proteinExistence type="predicted"/>
<evidence type="ECO:0000259" key="2">
    <source>
        <dbReference type="Pfam" id="PF07929"/>
    </source>
</evidence>
<dbReference type="EMBL" id="SHMP01000004">
    <property type="protein sequence ID" value="RZV10872.1"/>
    <property type="molecule type" value="Genomic_DNA"/>
</dbReference>
<feature type="region of interest" description="Disordered" evidence="1">
    <location>
        <begin position="158"/>
        <end position="185"/>
    </location>
</feature>
<dbReference type="InterPro" id="IPR024047">
    <property type="entry name" value="MM3350-like_sf"/>
</dbReference>
<dbReference type="AlphaFoldDB" id="A0A482YGC2"/>
<comment type="caution">
    <text evidence="3">The sequence shown here is derived from an EMBL/GenBank/DDBJ whole genome shotgun (WGS) entry which is preliminary data.</text>
</comment>
<evidence type="ECO:0000313" key="4">
    <source>
        <dbReference type="Proteomes" id="UP000291097"/>
    </source>
</evidence>
<dbReference type="OrthoDB" id="184430at2157"/>
<dbReference type="Pfam" id="PF07929">
    <property type="entry name" value="PRiA4_ORF3"/>
    <property type="match status" value="1"/>
</dbReference>
<organism evidence="3 4">
    <name type="scientific">Natrinema hispanicum</name>
    <dbReference type="NCBI Taxonomy" id="392421"/>
    <lineage>
        <taxon>Archaea</taxon>
        <taxon>Methanobacteriati</taxon>
        <taxon>Methanobacteriota</taxon>
        <taxon>Stenosarchaea group</taxon>
        <taxon>Halobacteria</taxon>
        <taxon>Halobacteriales</taxon>
        <taxon>Natrialbaceae</taxon>
        <taxon>Natrinema</taxon>
    </lineage>
</organism>
<protein>
    <submittedName>
        <fullName evidence="3">PRiA4b ORF-3-like protein</fullName>
    </submittedName>
</protein>
<name>A0A482YGC2_9EURY</name>
<dbReference type="InterPro" id="IPR012912">
    <property type="entry name" value="Plasmid_pRiA4b_Orf3-like"/>
</dbReference>
<feature type="region of interest" description="Disordered" evidence="1">
    <location>
        <begin position="101"/>
        <end position="125"/>
    </location>
</feature>
<dbReference type="SUPFAM" id="SSF159941">
    <property type="entry name" value="MM3350-like"/>
    <property type="match status" value="1"/>
</dbReference>
<gene>
    <name evidence="3" type="ORF">BDK88_2075</name>
</gene>
<accession>A0A482YGC2</accession>
<sequence>MTIYRFRVLLLPNPPLEFEPETEVYREIEIGGSSTLADLHEAIFDAFDRYDSHAYEFLTRDEHGIATRSYVHPQLYSGGESWQPMDDDEIDRFLEHAIPDSEPEEARERFRELRKHPPEEGNAAETTIDELELNQSQTLFYEFDLGDGWEHHIKIEEIREGSPDDDPAVVEKQGEAPPQYPGRDR</sequence>
<feature type="compositionally biased region" description="Basic and acidic residues" evidence="1">
    <location>
        <begin position="101"/>
        <end position="119"/>
    </location>
</feature>
<reference evidence="3 4" key="1">
    <citation type="submission" date="2019-02" db="EMBL/GenBank/DDBJ databases">
        <title>Genomic Encyclopedia of Archaeal and Bacterial Type Strains, Phase II (KMG-II): from individual species to whole genera.</title>
        <authorList>
            <person name="Goeker M."/>
        </authorList>
    </citation>
    <scope>NUCLEOTIDE SEQUENCE [LARGE SCALE GENOMIC DNA]</scope>
    <source>
        <strain evidence="3 4">DSM 18328</strain>
    </source>
</reference>
<dbReference type="Proteomes" id="UP000291097">
    <property type="component" value="Unassembled WGS sequence"/>
</dbReference>
<evidence type="ECO:0000256" key="1">
    <source>
        <dbReference type="SAM" id="MobiDB-lite"/>
    </source>
</evidence>
<feature type="domain" description="Plasmid pRiA4b Orf3-like" evidence="2">
    <location>
        <begin position="21"/>
        <end position="179"/>
    </location>
</feature>
<evidence type="ECO:0000313" key="3">
    <source>
        <dbReference type="EMBL" id="RZV10872.1"/>
    </source>
</evidence>